<dbReference type="EMBL" id="CAADFL010000270">
    <property type="protein sequence ID" value="VFK13218.1"/>
    <property type="molecule type" value="Genomic_DNA"/>
</dbReference>
<dbReference type="Gene3D" id="3.30.1340.30">
    <property type="match status" value="1"/>
</dbReference>
<dbReference type="PANTHER" id="PTHR34606">
    <property type="entry name" value="BON DOMAIN-CONTAINING PROTEIN"/>
    <property type="match status" value="1"/>
</dbReference>
<evidence type="ECO:0000313" key="5">
    <source>
        <dbReference type="EMBL" id="VFJ60204.1"/>
    </source>
</evidence>
<dbReference type="EMBL" id="CAADEZ010000167">
    <property type="protein sequence ID" value="VFJ56406.1"/>
    <property type="molecule type" value="Genomic_DNA"/>
</dbReference>
<dbReference type="EMBL" id="CAADFA010000267">
    <property type="protein sequence ID" value="VFJ60204.1"/>
    <property type="molecule type" value="Genomic_DNA"/>
</dbReference>
<organism evidence="5">
    <name type="scientific">Candidatus Kentrum sp. FM</name>
    <dbReference type="NCBI Taxonomy" id="2126340"/>
    <lineage>
        <taxon>Bacteria</taxon>
        <taxon>Pseudomonadati</taxon>
        <taxon>Pseudomonadota</taxon>
        <taxon>Gammaproteobacteria</taxon>
        <taxon>Candidatus Kentrum</taxon>
    </lineage>
</organism>
<feature type="signal peptide" evidence="2">
    <location>
        <begin position="1"/>
        <end position="26"/>
    </location>
</feature>
<gene>
    <name evidence="4" type="ORF">BECKFM1743A_GA0114220_101674</name>
    <name evidence="6" type="ORF">BECKFM1743B_GA0114221_102703</name>
    <name evidence="5" type="ORF">BECKFM1743C_GA0114222_102673</name>
</gene>
<feature type="domain" description="BON" evidence="3">
    <location>
        <begin position="51"/>
        <end position="120"/>
    </location>
</feature>
<dbReference type="InterPro" id="IPR051686">
    <property type="entry name" value="Lipoprotein_DolP"/>
</dbReference>
<keyword evidence="2" id="KW-0732">Signal</keyword>
<evidence type="ECO:0000256" key="2">
    <source>
        <dbReference type="SAM" id="SignalP"/>
    </source>
</evidence>
<feature type="chain" id="PRO_5036354139" evidence="2">
    <location>
        <begin position="27"/>
        <end position="240"/>
    </location>
</feature>
<evidence type="ECO:0000259" key="3">
    <source>
        <dbReference type="PROSITE" id="PS50914"/>
    </source>
</evidence>
<accession>A0A450T124</accession>
<proteinExistence type="predicted"/>
<dbReference type="Pfam" id="PF04972">
    <property type="entry name" value="BON"/>
    <property type="match status" value="2"/>
</dbReference>
<evidence type="ECO:0000313" key="4">
    <source>
        <dbReference type="EMBL" id="VFJ56406.1"/>
    </source>
</evidence>
<evidence type="ECO:0000256" key="1">
    <source>
        <dbReference type="SAM" id="MobiDB-lite"/>
    </source>
</evidence>
<dbReference type="AlphaFoldDB" id="A0A450T124"/>
<evidence type="ECO:0000313" key="6">
    <source>
        <dbReference type="EMBL" id="VFK13218.1"/>
    </source>
</evidence>
<dbReference type="PANTHER" id="PTHR34606:SF4">
    <property type="entry name" value="OUTER MEMBRANE LIPOPROTEIN DOLP"/>
    <property type="match status" value="1"/>
</dbReference>
<feature type="domain" description="BON" evidence="3">
    <location>
        <begin position="129"/>
        <end position="196"/>
    </location>
</feature>
<reference evidence="5" key="1">
    <citation type="submission" date="2019-02" db="EMBL/GenBank/DDBJ databases">
        <authorList>
            <person name="Gruber-Vodicka R. H."/>
            <person name="Seah K. B. B."/>
        </authorList>
    </citation>
    <scope>NUCLEOTIDE SEQUENCE</scope>
    <source>
        <strain evidence="4">BECK_BZ163</strain>
        <strain evidence="6">BECK_BZ164</strain>
        <strain evidence="5">BECK_BZ165</strain>
    </source>
</reference>
<dbReference type="PROSITE" id="PS50914">
    <property type="entry name" value="BON"/>
    <property type="match status" value="2"/>
</dbReference>
<sequence>MKREFFKTILLFCAFLPVLSSLQGCAGAVVGTMGTGATVAHDRRTAGTFLDDQIIELKVFNTLYADKEIWSQSHISPTSFNNIVLLSGEVASDSLGKRATKLVRQIPGVRYVYNELVIAAPSSASDRTADSLVTGRIKIQLLHDERIDATRIKIVTERGTVYLMGLITRQEGDLVTDVARRVRGVQRLVKLFEYIPQNNVPEQPAVSPELEPEPEPELGLELEKPIKSEPYTDSEPDSEF</sequence>
<name>A0A450T124_9GAMM</name>
<dbReference type="PROSITE" id="PS51257">
    <property type="entry name" value="PROKAR_LIPOPROTEIN"/>
    <property type="match status" value="1"/>
</dbReference>
<dbReference type="InterPro" id="IPR007055">
    <property type="entry name" value="BON_dom"/>
</dbReference>
<feature type="compositionally biased region" description="Acidic residues" evidence="1">
    <location>
        <begin position="210"/>
        <end position="220"/>
    </location>
</feature>
<feature type="region of interest" description="Disordered" evidence="1">
    <location>
        <begin position="200"/>
        <end position="240"/>
    </location>
</feature>
<protein>
    <submittedName>
        <fullName evidence="5">Osmotically-inducible protein OsmY, contains BON domain</fullName>
    </submittedName>
</protein>